<keyword evidence="7" id="KW-1185">Reference proteome</keyword>
<dbReference type="GO" id="GO:0000287">
    <property type="term" value="F:magnesium ion binding"/>
    <property type="evidence" value="ECO:0000318"/>
    <property type="project" value="GO_Central"/>
</dbReference>
<evidence type="ECO:0000256" key="3">
    <source>
        <dbReference type="ARBA" id="ARBA00012379"/>
    </source>
</evidence>
<protein>
    <recommendedName>
        <fullName evidence="3">dUTP diphosphatase</fullName>
        <ecNumber evidence="3">3.6.1.23</ecNumber>
    </recommendedName>
</protein>
<evidence type="ECO:0000256" key="1">
    <source>
        <dbReference type="ARBA" id="ARBA00005142"/>
    </source>
</evidence>
<evidence type="ECO:0000256" key="4">
    <source>
        <dbReference type="ARBA" id="ARBA00023080"/>
    </source>
</evidence>
<dbReference type="EnsemblPlants" id="TraesCS7B02G402500.1">
    <property type="protein sequence ID" value="TraesCS7B02G402500.1.cds1"/>
    <property type="gene ID" value="TraesCS7B02G402500"/>
</dbReference>
<dbReference type="Pfam" id="PF00692">
    <property type="entry name" value="dUTPase"/>
    <property type="match status" value="1"/>
</dbReference>
<dbReference type="STRING" id="4565.A0A3B6SJN2"/>
<feature type="domain" description="dUTPase-like" evidence="5">
    <location>
        <begin position="4"/>
        <end position="61"/>
    </location>
</feature>
<evidence type="ECO:0000256" key="2">
    <source>
        <dbReference type="ARBA" id="ARBA00006581"/>
    </source>
</evidence>
<dbReference type="EC" id="3.6.1.23" evidence="3"/>
<dbReference type="Gramene" id="TraesKAR7B01G0437840.1">
    <property type="protein sequence ID" value="cds.TraesKAR7B01G0437840.1"/>
    <property type="gene ID" value="TraesKAR7B01G0437840"/>
</dbReference>
<dbReference type="Gramene" id="TraesCAD_scaffold_027767_01G000100.1">
    <property type="protein sequence ID" value="TraesCAD_scaffold_027767_01G000100.1"/>
    <property type="gene ID" value="TraesCAD_scaffold_027767_01G000100"/>
</dbReference>
<sequence>MGAEVIDADFHDPVGVVLFNNSEAYFAVNPDDRVTQMIIQVIVMPEVTEVEDLDVTVRRSSRWRTSMPLS</sequence>
<dbReference type="PANTHER" id="PTHR11241">
    <property type="entry name" value="DEOXYURIDINE 5'-TRIPHOSPHATE NUCLEOTIDOHYDROLASE"/>
    <property type="match status" value="1"/>
</dbReference>
<dbReference type="SMR" id="A0A3B6SJN2"/>
<comment type="pathway">
    <text evidence="1">Pyrimidine metabolism; dUMP biosynthesis; dUMP from dCTP (dUTP route): step 2/2.</text>
</comment>
<accession>A0A3B6SJN2</accession>
<organism evidence="6">
    <name type="scientific">Triticum aestivum</name>
    <name type="common">Wheat</name>
    <dbReference type="NCBI Taxonomy" id="4565"/>
    <lineage>
        <taxon>Eukaryota</taxon>
        <taxon>Viridiplantae</taxon>
        <taxon>Streptophyta</taxon>
        <taxon>Embryophyta</taxon>
        <taxon>Tracheophyta</taxon>
        <taxon>Spermatophyta</taxon>
        <taxon>Magnoliopsida</taxon>
        <taxon>Liliopsida</taxon>
        <taxon>Poales</taxon>
        <taxon>Poaceae</taxon>
        <taxon>BOP clade</taxon>
        <taxon>Pooideae</taxon>
        <taxon>Triticodae</taxon>
        <taxon>Triticeae</taxon>
        <taxon>Triticinae</taxon>
        <taxon>Triticum</taxon>
    </lineage>
</organism>
<dbReference type="Gramene" id="TraesCS7B02G402500.1">
    <property type="protein sequence ID" value="TraesCS7B02G402500.1.cds1"/>
    <property type="gene ID" value="TraesCS7B02G402500"/>
</dbReference>
<dbReference type="GO" id="GO:0046081">
    <property type="term" value="P:dUTP catabolic process"/>
    <property type="evidence" value="ECO:0000318"/>
    <property type="project" value="GO_Central"/>
</dbReference>
<reference evidence="6" key="2">
    <citation type="submission" date="2018-10" db="UniProtKB">
        <authorList>
            <consortium name="EnsemblPlants"/>
        </authorList>
    </citation>
    <scope>IDENTIFICATION</scope>
</reference>
<dbReference type="Gene3D" id="2.70.40.10">
    <property type="match status" value="1"/>
</dbReference>
<dbReference type="InterPro" id="IPR008181">
    <property type="entry name" value="dUTPase"/>
</dbReference>
<keyword evidence="4" id="KW-0546">Nucleotide metabolism</keyword>
<evidence type="ECO:0000313" key="7">
    <source>
        <dbReference type="Proteomes" id="UP000019116"/>
    </source>
</evidence>
<dbReference type="OMA" id="IDADFHD"/>
<dbReference type="GO" id="GO:0004170">
    <property type="term" value="F:dUTP diphosphatase activity"/>
    <property type="evidence" value="ECO:0000318"/>
    <property type="project" value="GO_Central"/>
</dbReference>
<comment type="similarity">
    <text evidence="2">Belongs to the dUTPase family.</text>
</comment>
<dbReference type="Gramene" id="TraesCS7B03G1082900.1">
    <property type="protein sequence ID" value="TraesCS7B03G1082900.1.CDS1"/>
    <property type="gene ID" value="TraesCS7B03G1082900"/>
</dbReference>
<dbReference type="InterPro" id="IPR029054">
    <property type="entry name" value="dUTPase-like"/>
</dbReference>
<evidence type="ECO:0000313" key="6">
    <source>
        <dbReference type="EnsemblPlants" id="TraesCS7B02G402500.1.cds1"/>
    </source>
</evidence>
<dbReference type="InterPro" id="IPR036157">
    <property type="entry name" value="dUTPase-like_sf"/>
</dbReference>
<name>A0A3B6SJN2_WHEAT</name>
<dbReference type="Proteomes" id="UP000019116">
    <property type="component" value="Chromosome 7B"/>
</dbReference>
<dbReference type="GO" id="GO:0006226">
    <property type="term" value="P:dUMP biosynthetic process"/>
    <property type="evidence" value="ECO:0000318"/>
    <property type="project" value="GO_Central"/>
</dbReference>
<dbReference type="AlphaFoldDB" id="A0A3B6SJN2"/>
<proteinExistence type="inferred from homology"/>
<dbReference type="Gramene" id="TraesWEE_scaffold_022277_01G000100.1">
    <property type="protein sequence ID" value="TraesWEE_scaffold_022277_01G000100.1"/>
    <property type="gene ID" value="TraesWEE_scaffold_022277_01G000100"/>
</dbReference>
<dbReference type="Gramene" id="TraesCLE_scaffold_022751_01G000100.1">
    <property type="protein sequence ID" value="TraesCLE_scaffold_022751_01G000100.1"/>
    <property type="gene ID" value="TraesCLE_scaffold_022751_01G000100"/>
</dbReference>
<reference evidence="6" key="1">
    <citation type="submission" date="2018-08" db="EMBL/GenBank/DDBJ databases">
        <authorList>
            <person name="Rossello M."/>
        </authorList>
    </citation>
    <scope>NUCLEOTIDE SEQUENCE [LARGE SCALE GENOMIC DNA]</scope>
    <source>
        <strain evidence="6">cv. Chinese Spring</strain>
    </source>
</reference>
<dbReference type="Gramene" id="TraesROB_scaffold_002036_01G000100.1">
    <property type="protein sequence ID" value="TraesROB_scaffold_002036_01G000100.1"/>
    <property type="gene ID" value="TraesROB_scaffold_002036_01G000100"/>
</dbReference>
<dbReference type="SUPFAM" id="SSF51283">
    <property type="entry name" value="dUTPase-like"/>
    <property type="match status" value="1"/>
</dbReference>
<dbReference type="PANTHER" id="PTHR11241:SF0">
    <property type="entry name" value="DEOXYURIDINE 5'-TRIPHOSPHATE NUCLEOTIDOHYDROLASE"/>
    <property type="match status" value="1"/>
</dbReference>
<evidence type="ECO:0000259" key="5">
    <source>
        <dbReference type="Pfam" id="PF00692"/>
    </source>
</evidence>
<dbReference type="Gramene" id="TraesRN7B0101088400.1">
    <property type="protein sequence ID" value="TraesRN7B0101088400.1"/>
    <property type="gene ID" value="TraesRN7B0101088400"/>
</dbReference>
<dbReference type="OrthoDB" id="10261072at2759"/>